<comment type="similarity">
    <text evidence="1">Belongs to the sulfotransferase 1 family.</text>
</comment>
<evidence type="ECO:0000256" key="1">
    <source>
        <dbReference type="ARBA" id="ARBA00005771"/>
    </source>
</evidence>
<dbReference type="AlphaFoldDB" id="A0A6B3NKA6"/>
<evidence type="ECO:0000313" key="4">
    <source>
        <dbReference type="EMBL" id="NER30872.1"/>
    </source>
</evidence>
<feature type="domain" description="Sulfotransferase" evidence="3">
    <location>
        <begin position="84"/>
        <end position="242"/>
    </location>
</feature>
<comment type="caution">
    <text evidence="4">The sequence shown here is derived from an EMBL/GenBank/DDBJ whole genome shotgun (WGS) entry which is preliminary data.</text>
</comment>
<protein>
    <submittedName>
        <fullName evidence="4">Sulfotransferase domain-containing protein</fullName>
    </submittedName>
</protein>
<evidence type="ECO:0000259" key="3">
    <source>
        <dbReference type="Pfam" id="PF00685"/>
    </source>
</evidence>
<dbReference type="InterPro" id="IPR000863">
    <property type="entry name" value="Sulfotransferase_dom"/>
</dbReference>
<keyword evidence="2 4" id="KW-0808">Transferase</keyword>
<organism evidence="4">
    <name type="scientific">Symploca sp. SIO1C4</name>
    <dbReference type="NCBI Taxonomy" id="2607765"/>
    <lineage>
        <taxon>Bacteria</taxon>
        <taxon>Bacillati</taxon>
        <taxon>Cyanobacteriota</taxon>
        <taxon>Cyanophyceae</taxon>
        <taxon>Coleofasciculales</taxon>
        <taxon>Coleofasciculaceae</taxon>
        <taxon>Symploca</taxon>
    </lineage>
</organism>
<name>A0A6B3NKA6_9CYAN</name>
<dbReference type="Pfam" id="PF00685">
    <property type="entry name" value="Sulfotransfer_1"/>
    <property type="match status" value="1"/>
</dbReference>
<reference evidence="4" key="1">
    <citation type="submission" date="2019-11" db="EMBL/GenBank/DDBJ databases">
        <title>Genomic insights into an expanded diversity of filamentous marine cyanobacteria reveals the extraordinary biosynthetic potential of Moorea and Okeania.</title>
        <authorList>
            <person name="Ferreira Leao T."/>
            <person name="Wang M."/>
            <person name="Moss N."/>
            <person name="Da Silva R."/>
            <person name="Sanders J."/>
            <person name="Nurk S."/>
            <person name="Gurevich A."/>
            <person name="Humphrey G."/>
            <person name="Reher R."/>
            <person name="Zhu Q."/>
            <person name="Belda-Ferre P."/>
            <person name="Glukhov E."/>
            <person name="Rex R."/>
            <person name="Dorrestein P.C."/>
            <person name="Knight R."/>
            <person name="Pevzner P."/>
            <person name="Gerwick W.H."/>
            <person name="Gerwick L."/>
        </authorList>
    </citation>
    <scope>NUCLEOTIDE SEQUENCE</scope>
    <source>
        <strain evidence="4">SIO1C4</strain>
    </source>
</reference>
<accession>A0A6B3NKA6</accession>
<dbReference type="SUPFAM" id="SSF52540">
    <property type="entry name" value="P-loop containing nucleoside triphosphate hydrolases"/>
    <property type="match status" value="1"/>
</dbReference>
<dbReference type="GO" id="GO:0008146">
    <property type="term" value="F:sulfotransferase activity"/>
    <property type="evidence" value="ECO:0007669"/>
    <property type="project" value="InterPro"/>
</dbReference>
<proteinExistence type="inferred from homology"/>
<dbReference type="PANTHER" id="PTHR11783">
    <property type="entry name" value="SULFOTRANSFERASE SULT"/>
    <property type="match status" value="1"/>
</dbReference>
<dbReference type="Gene3D" id="3.40.50.300">
    <property type="entry name" value="P-loop containing nucleotide triphosphate hydrolases"/>
    <property type="match status" value="1"/>
</dbReference>
<sequence length="261" mass="30882">MERIPLESAKDKHYRERKSAEYLLISQPNCGRTWLRMMIGKAMQLAYDIQEIKLTKLYYFSELNNHIPAIKVIHERYEQFGSYENKKIILLVRDPRDAIISRYFSERHQQNGLSLSDFIWQTNLVDDYICFYNTWLNNIHIPKAFLLVFYEGLKRKPLQELKRVCNFIGIKINEKIIKEAVEYASFENMRKMELEGKIGSGQKKDLNNPETLKVRKGKVGGYRDYLNTEDVQALDRKICEHLDPFYLNMGVWESCNTTMSS</sequence>
<gene>
    <name evidence="4" type="ORF">F6J89_25450</name>
</gene>
<dbReference type="InterPro" id="IPR027417">
    <property type="entry name" value="P-loop_NTPase"/>
</dbReference>
<dbReference type="EMBL" id="JAAHFQ010000662">
    <property type="protein sequence ID" value="NER30872.1"/>
    <property type="molecule type" value="Genomic_DNA"/>
</dbReference>
<evidence type="ECO:0000256" key="2">
    <source>
        <dbReference type="ARBA" id="ARBA00022679"/>
    </source>
</evidence>